<dbReference type="RefSeq" id="WP_207032681.1">
    <property type="nucleotide sequence ID" value="NZ_JAFLNL010000003.1"/>
</dbReference>
<gene>
    <name evidence="2" type="ORF">J0656_07675</name>
</gene>
<dbReference type="InterPro" id="IPR018490">
    <property type="entry name" value="cNMP-bd_dom_sf"/>
</dbReference>
<name>A0ABS3G5P4_9FLAO</name>
<dbReference type="InterPro" id="IPR000595">
    <property type="entry name" value="cNMP-bd_dom"/>
</dbReference>
<organism evidence="2 3">
    <name type="scientific">Flagellimonas aurea</name>
    <dbReference type="NCBI Taxonomy" id="2915619"/>
    <lineage>
        <taxon>Bacteria</taxon>
        <taxon>Pseudomonadati</taxon>
        <taxon>Bacteroidota</taxon>
        <taxon>Flavobacteriia</taxon>
        <taxon>Flavobacteriales</taxon>
        <taxon>Flavobacteriaceae</taxon>
        <taxon>Flagellimonas</taxon>
    </lineage>
</organism>
<dbReference type="PROSITE" id="PS50042">
    <property type="entry name" value="CNMP_BINDING_3"/>
    <property type="match status" value="1"/>
</dbReference>
<sequence>MIGFINKFKEYKAMSPIIEKELLSKIKVLHKRKGDFLYRENQFPNSVYLITKGCLRTFYHKNGKEKNTMFIFENLIFGSTSSVFLELPSIDSAQFLEDSTIEYVYHPDLVALYNKYTEMETYRRKIAEEYCIFLEEKIRLTENTATDKYRIIVERFPHILQRVSLQDIANLLNISQETLSRIRANIRF</sequence>
<protein>
    <submittedName>
        <fullName evidence="2">Crp/Fnr family transcriptional regulator</fullName>
    </submittedName>
</protein>
<dbReference type="Proteomes" id="UP000664044">
    <property type="component" value="Unassembled WGS sequence"/>
</dbReference>
<evidence type="ECO:0000259" key="1">
    <source>
        <dbReference type="PROSITE" id="PS50042"/>
    </source>
</evidence>
<dbReference type="EMBL" id="JAFLNL010000003">
    <property type="protein sequence ID" value="MBO0353892.1"/>
    <property type="molecule type" value="Genomic_DNA"/>
</dbReference>
<dbReference type="CDD" id="cd00038">
    <property type="entry name" value="CAP_ED"/>
    <property type="match status" value="1"/>
</dbReference>
<keyword evidence="3" id="KW-1185">Reference proteome</keyword>
<feature type="domain" description="Cyclic nucleotide-binding" evidence="1">
    <location>
        <begin position="10"/>
        <end position="88"/>
    </location>
</feature>
<dbReference type="SUPFAM" id="SSF51206">
    <property type="entry name" value="cAMP-binding domain-like"/>
    <property type="match status" value="1"/>
</dbReference>
<proteinExistence type="predicted"/>
<evidence type="ECO:0000313" key="3">
    <source>
        <dbReference type="Proteomes" id="UP000664044"/>
    </source>
</evidence>
<dbReference type="Pfam" id="PF00027">
    <property type="entry name" value="cNMP_binding"/>
    <property type="match status" value="1"/>
</dbReference>
<comment type="caution">
    <text evidence="2">The sequence shown here is derived from an EMBL/GenBank/DDBJ whole genome shotgun (WGS) entry which is preliminary data.</text>
</comment>
<dbReference type="InterPro" id="IPR014710">
    <property type="entry name" value="RmlC-like_jellyroll"/>
</dbReference>
<dbReference type="Gene3D" id="2.60.120.10">
    <property type="entry name" value="Jelly Rolls"/>
    <property type="match status" value="1"/>
</dbReference>
<reference evidence="2 3" key="1">
    <citation type="submission" date="2021-03" db="EMBL/GenBank/DDBJ databases">
        <title>Muricauda lutimaris sp. nov. and Muricauda ruestringensis sp. nov, two marine members of the Flavobacteriaceae isolated from deep sea sediments of Western Pacific.</title>
        <authorList>
            <person name="Zhao S."/>
            <person name="Liu R."/>
        </authorList>
    </citation>
    <scope>NUCLEOTIDE SEQUENCE [LARGE SCALE GENOMIC DNA]</scope>
    <source>
        <strain evidence="2 3">BC31-1-A7</strain>
    </source>
</reference>
<evidence type="ECO:0000313" key="2">
    <source>
        <dbReference type="EMBL" id="MBO0353892.1"/>
    </source>
</evidence>
<accession>A0ABS3G5P4</accession>